<organism evidence="1">
    <name type="scientific">marine sediment metagenome</name>
    <dbReference type="NCBI Taxonomy" id="412755"/>
    <lineage>
        <taxon>unclassified sequences</taxon>
        <taxon>metagenomes</taxon>
        <taxon>ecological metagenomes</taxon>
    </lineage>
</organism>
<gene>
    <name evidence="1" type="ORF">S01H4_44903</name>
</gene>
<dbReference type="AlphaFoldDB" id="X1BG25"/>
<comment type="caution">
    <text evidence="1">The sequence shown here is derived from an EMBL/GenBank/DDBJ whole genome shotgun (WGS) entry which is preliminary data.</text>
</comment>
<accession>X1BG25</accession>
<dbReference type="EMBL" id="BART01024951">
    <property type="protein sequence ID" value="GAG94904.1"/>
    <property type="molecule type" value="Genomic_DNA"/>
</dbReference>
<protein>
    <submittedName>
        <fullName evidence="1">Uncharacterized protein</fullName>
    </submittedName>
</protein>
<evidence type="ECO:0000313" key="1">
    <source>
        <dbReference type="EMBL" id="GAG94904.1"/>
    </source>
</evidence>
<proteinExistence type="predicted"/>
<name>X1BG25_9ZZZZ</name>
<sequence>MMKIKEKKKKKKKKKKVFHVLHKNKKRVENLKNRPVDFGVDYLLIKGKKLKGDREYTLKFYLCIKNKNKNKKSKIVTLL</sequence>
<reference evidence="1" key="1">
    <citation type="journal article" date="2014" name="Front. Microbiol.">
        <title>High frequency of phylogenetically diverse reductive dehalogenase-homologous genes in deep subseafloor sedimentary metagenomes.</title>
        <authorList>
            <person name="Kawai M."/>
            <person name="Futagami T."/>
            <person name="Toyoda A."/>
            <person name="Takaki Y."/>
            <person name="Nishi S."/>
            <person name="Hori S."/>
            <person name="Arai W."/>
            <person name="Tsubouchi T."/>
            <person name="Morono Y."/>
            <person name="Uchiyama I."/>
            <person name="Ito T."/>
            <person name="Fujiyama A."/>
            <person name="Inagaki F."/>
            <person name="Takami H."/>
        </authorList>
    </citation>
    <scope>NUCLEOTIDE SEQUENCE</scope>
    <source>
        <strain evidence="1">Expedition CK06-06</strain>
    </source>
</reference>